<evidence type="ECO:0000313" key="3">
    <source>
        <dbReference type="EMBL" id="SFG03929.1"/>
    </source>
</evidence>
<gene>
    <name evidence="2" type="ORF">FHR37_004334</name>
    <name evidence="3" type="ORF">SAMN05421678_103409</name>
</gene>
<dbReference type="Pfam" id="PF08818">
    <property type="entry name" value="DUF1801"/>
    <property type="match status" value="1"/>
</dbReference>
<evidence type="ECO:0000313" key="5">
    <source>
        <dbReference type="Proteomes" id="UP000533017"/>
    </source>
</evidence>
<accession>A0A1I2NMD3</accession>
<dbReference type="Proteomes" id="UP000533017">
    <property type="component" value="Unassembled WGS sequence"/>
</dbReference>
<feature type="domain" description="YdhG-like" evidence="1">
    <location>
        <begin position="25"/>
        <end position="126"/>
    </location>
</feature>
<dbReference type="EMBL" id="FOOI01000003">
    <property type="protein sequence ID" value="SFG03929.1"/>
    <property type="molecule type" value="Genomic_DNA"/>
</dbReference>
<name>A0A1I2NMD3_9ACTN</name>
<dbReference type="AlphaFoldDB" id="A0A1I2NMD3"/>
<keyword evidence="5" id="KW-1185">Reference proteome</keyword>
<dbReference type="EMBL" id="JACBZA010000001">
    <property type="protein sequence ID" value="NYH85483.1"/>
    <property type="molecule type" value="Genomic_DNA"/>
</dbReference>
<evidence type="ECO:0000259" key="1">
    <source>
        <dbReference type="Pfam" id="PF08818"/>
    </source>
</evidence>
<evidence type="ECO:0000313" key="2">
    <source>
        <dbReference type="EMBL" id="NYH85483.1"/>
    </source>
</evidence>
<dbReference type="Proteomes" id="UP000199052">
    <property type="component" value="Unassembled WGS sequence"/>
</dbReference>
<proteinExistence type="predicted"/>
<reference evidence="3 4" key="1">
    <citation type="submission" date="2016-10" db="EMBL/GenBank/DDBJ databases">
        <authorList>
            <person name="de Groot N.N."/>
        </authorList>
    </citation>
    <scope>NUCLEOTIDE SEQUENCE [LARGE SCALE GENOMIC DNA]</scope>
    <source>
        <strain evidence="3 4">CPCC 202808</strain>
    </source>
</reference>
<evidence type="ECO:0000313" key="4">
    <source>
        <dbReference type="Proteomes" id="UP000199052"/>
    </source>
</evidence>
<protein>
    <recommendedName>
        <fullName evidence="1">YdhG-like domain-containing protein</fullName>
    </recommendedName>
</protein>
<organism evidence="3 4">
    <name type="scientific">Actinopolymorpha cephalotaxi</name>
    <dbReference type="NCBI Taxonomy" id="504797"/>
    <lineage>
        <taxon>Bacteria</taxon>
        <taxon>Bacillati</taxon>
        <taxon>Actinomycetota</taxon>
        <taxon>Actinomycetes</taxon>
        <taxon>Propionibacteriales</taxon>
        <taxon>Actinopolymorphaceae</taxon>
        <taxon>Actinopolymorpha</taxon>
    </lineage>
</organism>
<dbReference type="RefSeq" id="WP_092882380.1">
    <property type="nucleotide sequence ID" value="NZ_FOOI01000003.1"/>
</dbReference>
<dbReference type="OrthoDB" id="5951444at2"/>
<reference evidence="2 5" key="2">
    <citation type="submission" date="2020-07" db="EMBL/GenBank/DDBJ databases">
        <title>Sequencing the genomes of 1000 actinobacteria strains.</title>
        <authorList>
            <person name="Klenk H.-P."/>
        </authorList>
    </citation>
    <scope>NUCLEOTIDE SEQUENCE [LARGE SCALE GENOMIC DNA]</scope>
    <source>
        <strain evidence="2 5">DSM 45117</strain>
    </source>
</reference>
<dbReference type="InterPro" id="IPR014922">
    <property type="entry name" value="YdhG-like"/>
</dbReference>
<sequence>MSKPKTVPTASDVGDYLAGIADDGRRRDAAALCDLMRSATGEPPVMWGPSIVGFGRYHYRYESGREGDSLRVGFSARKQAPAVYGIDPEDPATEQLGKHKTGKGCLYVKTPADVDTRVLSDLVRDAYARMA</sequence>